<feature type="region of interest" description="Disordered" evidence="4">
    <location>
        <begin position="257"/>
        <end position="278"/>
    </location>
</feature>
<dbReference type="InterPro" id="IPR014036">
    <property type="entry name" value="DeoR-like_C"/>
</dbReference>
<dbReference type="EMBL" id="QJVD01000005">
    <property type="protein sequence ID" value="PYI68538.1"/>
    <property type="molecule type" value="Genomic_DNA"/>
</dbReference>
<dbReference type="SMART" id="SM00420">
    <property type="entry name" value="HTH_DEOR"/>
    <property type="match status" value="1"/>
</dbReference>
<keyword evidence="1" id="KW-0805">Transcription regulation</keyword>
<dbReference type="InterPro" id="IPR036388">
    <property type="entry name" value="WH-like_DNA-bd_sf"/>
</dbReference>
<keyword evidence="2" id="KW-0238">DNA-binding</keyword>
<dbReference type="Pfam" id="PF08220">
    <property type="entry name" value="HTH_DeoR"/>
    <property type="match status" value="1"/>
</dbReference>
<dbReference type="PANTHER" id="PTHR30363:SF44">
    <property type="entry name" value="AGA OPERON TRANSCRIPTIONAL REPRESSOR-RELATED"/>
    <property type="match status" value="1"/>
</dbReference>
<dbReference type="GO" id="GO:0003677">
    <property type="term" value="F:DNA binding"/>
    <property type="evidence" value="ECO:0007669"/>
    <property type="project" value="UniProtKB-KW"/>
</dbReference>
<proteinExistence type="predicted"/>
<dbReference type="PANTHER" id="PTHR30363">
    <property type="entry name" value="HTH-TYPE TRANSCRIPTIONAL REGULATOR SRLR-RELATED"/>
    <property type="match status" value="1"/>
</dbReference>
<feature type="domain" description="HTH deoR-type" evidence="5">
    <location>
        <begin position="3"/>
        <end position="58"/>
    </location>
</feature>
<dbReference type="InterPro" id="IPR037171">
    <property type="entry name" value="NagB/RpiA_transferase-like"/>
</dbReference>
<sequence>MLAPERQARILKELQLHEAVRVADIAATLNVSEMTIRRDIEALDANGLARKIHGGAMRLARLSALEPGFLLNADKELDAKLAIAGAALKLIKPGMTLALTGGTTTYQLAVHLAAVLEQLRELTVVTNSLKVAELLYRQQGNSSCTVIVTGGERTPSEALVGPVARLALHSLNTDLCFMGVHGLDAERGLTSPNQLEAETNAAFIESTGRLVVLADSTKFQVRSLATIAPLSAVDTLITDDGASAATREMFASRVPTFTVAPAADPRPGPARNSTRKSS</sequence>
<dbReference type="SUPFAM" id="SSF100950">
    <property type="entry name" value="NagB/RpiA/CoA transferase-like"/>
    <property type="match status" value="1"/>
</dbReference>
<protein>
    <submittedName>
        <fullName evidence="6">DeoR/GlpR transcriptional regulator</fullName>
    </submittedName>
</protein>
<dbReference type="InterPro" id="IPR001034">
    <property type="entry name" value="DeoR_HTH"/>
</dbReference>
<evidence type="ECO:0000256" key="1">
    <source>
        <dbReference type="ARBA" id="ARBA00023015"/>
    </source>
</evidence>
<dbReference type="GO" id="GO:0003700">
    <property type="term" value="F:DNA-binding transcription factor activity"/>
    <property type="evidence" value="ECO:0007669"/>
    <property type="project" value="InterPro"/>
</dbReference>
<dbReference type="Gene3D" id="3.40.50.1360">
    <property type="match status" value="1"/>
</dbReference>
<reference evidence="6 7" key="1">
    <citation type="submission" date="2018-05" db="EMBL/GenBank/DDBJ databases">
        <title>Genetic diversity of glacier-inhabiting Cryobacterium bacteria in China and description of Cryobacterium mengkeensis sp. nov. and Arthrobacter glacialis sp. nov.</title>
        <authorList>
            <person name="Liu Q."/>
            <person name="Xin Y.-H."/>
        </authorList>
    </citation>
    <scope>NUCLEOTIDE SEQUENCE [LARGE SCALE GENOMIC DNA]</scope>
    <source>
        <strain evidence="6 7">LI2</strain>
    </source>
</reference>
<accession>A0A2V5LAZ5</accession>
<name>A0A2V5LAZ5_9MICC</name>
<dbReference type="PROSITE" id="PS51000">
    <property type="entry name" value="HTH_DEOR_2"/>
    <property type="match status" value="1"/>
</dbReference>
<dbReference type="InterPro" id="IPR036390">
    <property type="entry name" value="WH_DNA-bd_sf"/>
</dbReference>
<keyword evidence="3" id="KW-0804">Transcription</keyword>
<organism evidence="6 7">
    <name type="scientific">Arthrobacter livingstonensis</name>
    <dbReference type="NCBI Taxonomy" id="670078"/>
    <lineage>
        <taxon>Bacteria</taxon>
        <taxon>Bacillati</taxon>
        <taxon>Actinomycetota</taxon>
        <taxon>Actinomycetes</taxon>
        <taxon>Micrococcales</taxon>
        <taxon>Micrococcaceae</taxon>
        <taxon>Arthrobacter</taxon>
    </lineage>
</organism>
<evidence type="ECO:0000259" key="5">
    <source>
        <dbReference type="PROSITE" id="PS51000"/>
    </source>
</evidence>
<dbReference type="PROSITE" id="PS00894">
    <property type="entry name" value="HTH_DEOR_1"/>
    <property type="match status" value="1"/>
</dbReference>
<dbReference type="Proteomes" id="UP000247832">
    <property type="component" value="Unassembled WGS sequence"/>
</dbReference>
<dbReference type="Gene3D" id="1.10.10.10">
    <property type="entry name" value="Winged helix-like DNA-binding domain superfamily/Winged helix DNA-binding domain"/>
    <property type="match status" value="1"/>
</dbReference>
<evidence type="ECO:0000256" key="4">
    <source>
        <dbReference type="SAM" id="MobiDB-lite"/>
    </source>
</evidence>
<keyword evidence="7" id="KW-1185">Reference proteome</keyword>
<gene>
    <name evidence="6" type="ORF">CVV68_06405</name>
</gene>
<dbReference type="AlphaFoldDB" id="A0A2V5LAZ5"/>
<dbReference type="SMART" id="SM01134">
    <property type="entry name" value="DeoRC"/>
    <property type="match status" value="1"/>
</dbReference>
<dbReference type="InterPro" id="IPR018356">
    <property type="entry name" value="Tscrpt_reg_HTH_DeoR_CS"/>
</dbReference>
<feature type="compositionally biased region" description="Low complexity" evidence="4">
    <location>
        <begin position="260"/>
        <end position="271"/>
    </location>
</feature>
<dbReference type="InterPro" id="IPR050313">
    <property type="entry name" value="Carb_Metab_HTH_regulators"/>
</dbReference>
<dbReference type="PRINTS" id="PR00037">
    <property type="entry name" value="HTHLACR"/>
</dbReference>
<evidence type="ECO:0000256" key="2">
    <source>
        <dbReference type="ARBA" id="ARBA00023125"/>
    </source>
</evidence>
<dbReference type="SUPFAM" id="SSF46785">
    <property type="entry name" value="Winged helix' DNA-binding domain"/>
    <property type="match status" value="1"/>
</dbReference>
<dbReference type="Pfam" id="PF00455">
    <property type="entry name" value="DeoRC"/>
    <property type="match status" value="1"/>
</dbReference>
<comment type="caution">
    <text evidence="6">The sequence shown here is derived from an EMBL/GenBank/DDBJ whole genome shotgun (WGS) entry which is preliminary data.</text>
</comment>
<evidence type="ECO:0000256" key="3">
    <source>
        <dbReference type="ARBA" id="ARBA00023163"/>
    </source>
</evidence>
<evidence type="ECO:0000313" key="7">
    <source>
        <dbReference type="Proteomes" id="UP000247832"/>
    </source>
</evidence>
<evidence type="ECO:0000313" key="6">
    <source>
        <dbReference type="EMBL" id="PYI68538.1"/>
    </source>
</evidence>